<dbReference type="GO" id="GO:0019905">
    <property type="term" value="F:syntaxin binding"/>
    <property type="evidence" value="ECO:0007669"/>
    <property type="project" value="TreeGrafter"/>
</dbReference>
<organism evidence="1 2">
    <name type="scientific">Scylla paramamosain</name>
    <name type="common">Mud crab</name>
    <dbReference type="NCBI Taxonomy" id="85552"/>
    <lineage>
        <taxon>Eukaryota</taxon>
        <taxon>Metazoa</taxon>
        <taxon>Ecdysozoa</taxon>
        <taxon>Arthropoda</taxon>
        <taxon>Crustacea</taxon>
        <taxon>Multicrustacea</taxon>
        <taxon>Malacostraca</taxon>
        <taxon>Eumalacostraca</taxon>
        <taxon>Eucarida</taxon>
        <taxon>Decapoda</taxon>
        <taxon>Pleocyemata</taxon>
        <taxon>Brachyura</taxon>
        <taxon>Eubrachyura</taxon>
        <taxon>Portunoidea</taxon>
        <taxon>Portunidae</taxon>
        <taxon>Portuninae</taxon>
        <taxon>Scylla</taxon>
    </lineage>
</organism>
<dbReference type="GO" id="GO:0045159">
    <property type="term" value="F:myosin II binding"/>
    <property type="evidence" value="ECO:0007669"/>
    <property type="project" value="TreeGrafter"/>
</dbReference>
<dbReference type="Proteomes" id="UP001487740">
    <property type="component" value="Unassembled WGS sequence"/>
</dbReference>
<feature type="non-terminal residue" evidence="1">
    <location>
        <position position="1"/>
    </location>
</feature>
<dbReference type="GO" id="GO:0005886">
    <property type="term" value="C:plasma membrane"/>
    <property type="evidence" value="ECO:0007669"/>
    <property type="project" value="TreeGrafter"/>
</dbReference>
<dbReference type="PANTHER" id="PTHR10241">
    <property type="entry name" value="LETHAL 2 GIANT LARVAE PROTEIN"/>
    <property type="match status" value="1"/>
</dbReference>
<reference evidence="1 2" key="1">
    <citation type="submission" date="2023-03" db="EMBL/GenBank/DDBJ databases">
        <title>High-quality genome of Scylla paramamosain provides insights in environmental adaptation.</title>
        <authorList>
            <person name="Zhang L."/>
        </authorList>
    </citation>
    <scope>NUCLEOTIDE SEQUENCE [LARGE SCALE GENOMIC DNA]</scope>
    <source>
        <strain evidence="1">LZ_2023a</strain>
        <tissue evidence="1">Muscle</tissue>
    </source>
</reference>
<dbReference type="GO" id="GO:0031201">
    <property type="term" value="C:SNARE complex"/>
    <property type="evidence" value="ECO:0007669"/>
    <property type="project" value="TreeGrafter"/>
</dbReference>
<evidence type="ECO:0000313" key="2">
    <source>
        <dbReference type="Proteomes" id="UP001487740"/>
    </source>
</evidence>
<dbReference type="GO" id="GO:0005096">
    <property type="term" value="F:GTPase activator activity"/>
    <property type="evidence" value="ECO:0007669"/>
    <property type="project" value="TreeGrafter"/>
</dbReference>
<dbReference type="PANTHER" id="PTHR10241:SF19">
    <property type="entry name" value="SYNTAXIN-BINDING PROTEIN 5-LIKE"/>
    <property type="match status" value="1"/>
</dbReference>
<proteinExistence type="predicted"/>
<dbReference type="GO" id="GO:0006887">
    <property type="term" value="P:exocytosis"/>
    <property type="evidence" value="ECO:0007669"/>
    <property type="project" value="TreeGrafter"/>
</dbReference>
<evidence type="ECO:0000313" key="1">
    <source>
        <dbReference type="EMBL" id="KAK8373410.1"/>
    </source>
</evidence>
<accession>A0AAW0SEZ3</accession>
<comment type="caution">
    <text evidence="1">The sequence shown here is derived from an EMBL/GenBank/DDBJ whole genome shotgun (WGS) entry which is preliminary data.</text>
</comment>
<dbReference type="AlphaFoldDB" id="A0AAW0SEZ3"/>
<sequence length="108" mass="12020">TSQRQVHELGRNDTVTQWASGLVDSDLPQEEECTSVSWHHEGKQLVCCHRDGALTTWNLTQTSPTPTSNIFHHGKPRVIIHSSTCTLAAPAQRDRLLLSFRCGSEGKE</sequence>
<dbReference type="GO" id="GO:0006893">
    <property type="term" value="P:Golgi to plasma membrane transport"/>
    <property type="evidence" value="ECO:0007669"/>
    <property type="project" value="TreeGrafter"/>
</dbReference>
<dbReference type="EMBL" id="JARAKH010001170">
    <property type="protein sequence ID" value="KAK8373410.1"/>
    <property type="molecule type" value="Genomic_DNA"/>
</dbReference>
<dbReference type="InterPro" id="IPR015943">
    <property type="entry name" value="WD40/YVTN_repeat-like_dom_sf"/>
</dbReference>
<dbReference type="SUPFAM" id="SSF117289">
    <property type="entry name" value="Nucleoporin domain"/>
    <property type="match status" value="1"/>
</dbReference>
<keyword evidence="2" id="KW-1185">Reference proteome</keyword>
<protein>
    <submittedName>
        <fullName evidence="1">Uncharacterized protein</fullName>
    </submittedName>
</protein>
<name>A0AAW0SEZ3_SCYPA</name>
<dbReference type="Gene3D" id="2.130.10.10">
    <property type="entry name" value="YVTN repeat-like/Quinoprotein amine dehydrogenase"/>
    <property type="match status" value="1"/>
</dbReference>
<gene>
    <name evidence="1" type="ORF">O3P69_012791</name>
</gene>